<organism evidence="2 3">
    <name type="scientific">Cnephaeus nilssonii</name>
    <name type="common">Northern bat</name>
    <name type="synonym">Eptesicus nilssonii</name>
    <dbReference type="NCBI Taxonomy" id="3371016"/>
    <lineage>
        <taxon>Eukaryota</taxon>
        <taxon>Metazoa</taxon>
        <taxon>Chordata</taxon>
        <taxon>Craniata</taxon>
        <taxon>Vertebrata</taxon>
        <taxon>Euteleostomi</taxon>
        <taxon>Mammalia</taxon>
        <taxon>Eutheria</taxon>
        <taxon>Laurasiatheria</taxon>
        <taxon>Chiroptera</taxon>
        <taxon>Yangochiroptera</taxon>
        <taxon>Vespertilionidae</taxon>
        <taxon>Cnephaeus</taxon>
    </lineage>
</organism>
<feature type="domain" description="DDE-1" evidence="1">
    <location>
        <begin position="43"/>
        <end position="97"/>
    </location>
</feature>
<comment type="caution">
    <text evidence="2">The sequence shown here is derived from an EMBL/GenBank/DDBJ whole genome shotgun (WGS) entry which is preliminary data.</text>
</comment>
<sequence>MPSTLPSLNSCIKEVPKPRFGANSPGPLSDRVNKYFHEKHLSLGALLVMDKAPAHSPGLEAELEEEYGFIAARFLPPNTAHHVQPVDQSSFLTLRNSTKGTVSEVF</sequence>
<protein>
    <recommendedName>
        <fullName evidence="1">DDE-1 domain-containing protein</fullName>
    </recommendedName>
</protein>
<keyword evidence="3" id="KW-1185">Reference proteome</keyword>
<gene>
    <name evidence="2" type="ORF">QTO34_002207</name>
</gene>
<proteinExistence type="predicted"/>
<evidence type="ECO:0000313" key="2">
    <source>
        <dbReference type="EMBL" id="KAK1337574.1"/>
    </source>
</evidence>
<name>A0AA40LN65_CNENI</name>
<dbReference type="GO" id="GO:0003676">
    <property type="term" value="F:nucleic acid binding"/>
    <property type="evidence" value="ECO:0007669"/>
    <property type="project" value="InterPro"/>
</dbReference>
<evidence type="ECO:0000313" key="3">
    <source>
        <dbReference type="Proteomes" id="UP001177744"/>
    </source>
</evidence>
<reference evidence="2" key="1">
    <citation type="submission" date="2023-06" db="EMBL/GenBank/DDBJ databases">
        <title>Reference genome for the Northern bat (Eptesicus nilssonii), a most northern bat species.</title>
        <authorList>
            <person name="Laine V.N."/>
            <person name="Pulliainen A.T."/>
            <person name="Lilley T.M."/>
        </authorList>
    </citation>
    <scope>NUCLEOTIDE SEQUENCE</scope>
    <source>
        <strain evidence="2">BLF_Eptnil</strain>
        <tissue evidence="2">Kidney</tissue>
    </source>
</reference>
<dbReference type="InterPro" id="IPR004875">
    <property type="entry name" value="DDE_SF_endonuclease_dom"/>
</dbReference>
<dbReference type="Pfam" id="PF03184">
    <property type="entry name" value="DDE_1"/>
    <property type="match status" value="1"/>
</dbReference>
<dbReference type="AlphaFoldDB" id="A0AA40LN65"/>
<dbReference type="EMBL" id="JAULJE010000011">
    <property type="protein sequence ID" value="KAK1337574.1"/>
    <property type="molecule type" value="Genomic_DNA"/>
</dbReference>
<evidence type="ECO:0000259" key="1">
    <source>
        <dbReference type="Pfam" id="PF03184"/>
    </source>
</evidence>
<accession>A0AA40LN65</accession>
<dbReference type="Proteomes" id="UP001177744">
    <property type="component" value="Unassembled WGS sequence"/>
</dbReference>